<dbReference type="Gene3D" id="3.40.50.12780">
    <property type="entry name" value="N-terminal domain of ligase-like"/>
    <property type="match status" value="1"/>
</dbReference>
<dbReference type="GO" id="GO:0004467">
    <property type="term" value="F:long-chain fatty acid-CoA ligase activity"/>
    <property type="evidence" value="ECO:0007669"/>
    <property type="project" value="UniProtKB-EC"/>
</dbReference>
<dbReference type="InterPro" id="IPR000873">
    <property type="entry name" value="AMP-dep_synth/lig_dom"/>
</dbReference>
<proteinExistence type="predicted"/>
<evidence type="ECO:0000256" key="1">
    <source>
        <dbReference type="ARBA" id="ARBA00022598"/>
    </source>
</evidence>
<dbReference type="InterPro" id="IPR025110">
    <property type="entry name" value="AMP-bd_C"/>
</dbReference>
<dbReference type="Pfam" id="PF13193">
    <property type="entry name" value="AMP-binding_C"/>
    <property type="match status" value="1"/>
</dbReference>
<feature type="domain" description="AMP-dependent synthetase/ligase" evidence="2">
    <location>
        <begin position="26"/>
        <end position="360"/>
    </location>
</feature>
<dbReference type="EC" id="6.2.1.3" evidence="4"/>
<dbReference type="Pfam" id="PF00501">
    <property type="entry name" value="AMP-binding"/>
    <property type="match status" value="1"/>
</dbReference>
<dbReference type="OrthoDB" id="9803968at2"/>
<evidence type="ECO:0000313" key="5">
    <source>
        <dbReference type="Proteomes" id="UP000244924"/>
    </source>
</evidence>
<dbReference type="SUPFAM" id="SSF56801">
    <property type="entry name" value="Acetyl-CoA synthetase-like"/>
    <property type="match status" value="1"/>
</dbReference>
<dbReference type="InterPro" id="IPR042099">
    <property type="entry name" value="ANL_N_sf"/>
</dbReference>
<dbReference type="InterPro" id="IPR020845">
    <property type="entry name" value="AMP-binding_CS"/>
</dbReference>
<keyword evidence="1 4" id="KW-0436">Ligase</keyword>
<sequence length="503" mass="52709">MLSVTEPAPVEPCPAPFNLAAHVLAAAVERPDHVALQILRPAGAERWSYGRLEAAVRGVATGLLSRGLVPGDRVMLRLGNGVVFPLAFLGAVAAGLVPVPTAAGLTAGEVNRLCTVVQPRLIVADEGVALPDTPPCPVLSAADLSAFEALQPADWAMGDPDRLGYVVFTSGTSGRPRAVAHAHRAVWARRMMGPGWTGIAGTDRLLHAGALNWTYTLGTGLFDPWAAGATALVATDGVAPEQLPLLARRFDATIFAAVPGIYRRILKHGRKIALPRLRHGLSAGEKLPPATREAWRAATGTDLHEAMGMSECSTFLSSSPGRPAPEGATGYPQPGRRVAVLGPDGAPVQRGTPGILAVHRSDPGLFLGRLDGDAILAPEGEWFQTGDMVVMAEGGAIASLGRADDMINAGGFRVSPAEIEAALNAHPEVGASAAVELPVRADASVIAAFYTGGANEAALQAHAAACLARYKQPRMYIRRDELPVTANGKLNRRALREEWKETQ</sequence>
<dbReference type="PANTHER" id="PTHR43352:SF1">
    <property type="entry name" value="ANTHRANILATE--COA LIGASE"/>
    <property type="match status" value="1"/>
</dbReference>
<name>A0A2R8B5B9_9RHOB</name>
<dbReference type="PROSITE" id="PS00455">
    <property type="entry name" value="AMP_BINDING"/>
    <property type="match status" value="1"/>
</dbReference>
<dbReference type="InterPro" id="IPR045851">
    <property type="entry name" value="AMP-bd_C_sf"/>
</dbReference>
<dbReference type="RefSeq" id="WP_108852210.1">
    <property type="nucleotide sequence ID" value="NZ_OMOQ01000001.1"/>
</dbReference>
<dbReference type="GO" id="GO:0044550">
    <property type="term" value="P:secondary metabolite biosynthetic process"/>
    <property type="evidence" value="ECO:0007669"/>
    <property type="project" value="TreeGrafter"/>
</dbReference>
<protein>
    <submittedName>
        <fullName evidence="4">Long-chain-fatty-acid--CoA ligase</fullName>
        <ecNumber evidence="4">6.2.1.3</ecNumber>
    </submittedName>
</protein>
<dbReference type="PANTHER" id="PTHR43352">
    <property type="entry name" value="ACETYL-COA SYNTHETASE"/>
    <property type="match status" value="1"/>
</dbReference>
<dbReference type="Proteomes" id="UP000244924">
    <property type="component" value="Unassembled WGS sequence"/>
</dbReference>
<dbReference type="AlphaFoldDB" id="A0A2R8B5B9"/>
<organism evidence="4 5">
    <name type="scientific">Albidovulum aquaemixtae</name>
    <dbReference type="NCBI Taxonomy" id="1542388"/>
    <lineage>
        <taxon>Bacteria</taxon>
        <taxon>Pseudomonadati</taxon>
        <taxon>Pseudomonadota</taxon>
        <taxon>Alphaproteobacteria</taxon>
        <taxon>Rhodobacterales</taxon>
        <taxon>Paracoccaceae</taxon>
        <taxon>Albidovulum</taxon>
    </lineage>
</organism>
<reference evidence="4 5" key="1">
    <citation type="submission" date="2018-03" db="EMBL/GenBank/DDBJ databases">
        <authorList>
            <person name="Keele B.F."/>
        </authorList>
    </citation>
    <scope>NUCLEOTIDE SEQUENCE [LARGE SCALE GENOMIC DNA]</scope>
    <source>
        <strain evidence="4 5">CECT 8626</strain>
    </source>
</reference>
<gene>
    <name evidence="4" type="primary">lcfB_1</name>
    <name evidence="4" type="ORF">DEA8626_01336</name>
</gene>
<evidence type="ECO:0000259" key="2">
    <source>
        <dbReference type="Pfam" id="PF00501"/>
    </source>
</evidence>
<keyword evidence="5" id="KW-1185">Reference proteome</keyword>
<accession>A0A2R8B5B9</accession>
<evidence type="ECO:0000259" key="3">
    <source>
        <dbReference type="Pfam" id="PF13193"/>
    </source>
</evidence>
<feature type="domain" description="AMP-binding enzyme C-terminal" evidence="3">
    <location>
        <begin position="418"/>
        <end position="489"/>
    </location>
</feature>
<dbReference type="Gene3D" id="3.30.300.30">
    <property type="match status" value="1"/>
</dbReference>
<dbReference type="EMBL" id="OMOQ01000001">
    <property type="protein sequence ID" value="SPH17809.1"/>
    <property type="molecule type" value="Genomic_DNA"/>
</dbReference>
<evidence type="ECO:0000313" key="4">
    <source>
        <dbReference type="EMBL" id="SPH17809.1"/>
    </source>
</evidence>